<gene>
    <name evidence="3" type="ORF">HMPREF9628_01821</name>
    <name evidence="2" type="ORF">HMPREF9629_01815</name>
</gene>
<dbReference type="PANTHER" id="PTHR35800:SF1">
    <property type="entry name" value="RNA-BINDING PROTEIN KHPB"/>
    <property type="match status" value="1"/>
</dbReference>
<dbReference type="Proteomes" id="UP000006437">
    <property type="component" value="Unassembled WGS sequence"/>
</dbReference>
<dbReference type="Gene3D" id="3.30.30.80">
    <property type="entry name" value="probable RNA-binding protein from clostridium symbiosum atcc 14940"/>
    <property type="match status" value="1"/>
</dbReference>
<evidence type="ECO:0000313" key="5">
    <source>
        <dbReference type="Proteomes" id="UP000006437"/>
    </source>
</evidence>
<dbReference type="EMBL" id="AFZE01000011">
    <property type="protein sequence ID" value="EHL15569.1"/>
    <property type="molecule type" value="Genomic_DNA"/>
</dbReference>
<dbReference type="SMART" id="SM01245">
    <property type="entry name" value="Jag_N"/>
    <property type="match status" value="1"/>
</dbReference>
<dbReference type="InterPro" id="IPR032782">
    <property type="entry name" value="KhpB_N"/>
</dbReference>
<dbReference type="GO" id="GO:0003723">
    <property type="term" value="F:RNA binding"/>
    <property type="evidence" value="ECO:0007669"/>
    <property type="project" value="InterPro"/>
</dbReference>
<name>G9XDE8_9FIRM</name>
<organism evidence="3 4">
    <name type="scientific">Peptoanaerobacter stomatis</name>
    <dbReference type="NCBI Taxonomy" id="796937"/>
    <lineage>
        <taxon>Bacteria</taxon>
        <taxon>Bacillati</taxon>
        <taxon>Bacillota</taxon>
        <taxon>Clostridia</taxon>
        <taxon>Peptostreptococcales</taxon>
        <taxon>Filifactoraceae</taxon>
        <taxon>Peptoanaerobacter</taxon>
    </lineage>
</organism>
<evidence type="ECO:0000313" key="2">
    <source>
        <dbReference type="EMBL" id="EHL15569.1"/>
    </source>
</evidence>
<accession>G9XDE8</accession>
<dbReference type="InterPro" id="IPR039247">
    <property type="entry name" value="KhpB"/>
</dbReference>
<reference evidence="2 5" key="1">
    <citation type="submission" date="2011-08" db="EMBL/GenBank/DDBJ databases">
        <title>The Genome Sequence of Eubacteriaceae bacterium ACC19a.</title>
        <authorList>
            <consortium name="The Broad Institute Genome Sequencing Platform"/>
            <person name="Earl A."/>
            <person name="Ward D."/>
            <person name="Feldgarden M."/>
            <person name="Gevers D."/>
            <person name="Sizova M."/>
            <person name="Hazen A."/>
            <person name="Epstein S."/>
            <person name="Young S.K."/>
            <person name="Zeng Q."/>
            <person name="Gargeya S."/>
            <person name="Fitzgerald M."/>
            <person name="Haas B."/>
            <person name="Abouelleil A."/>
            <person name="Alvarado L."/>
            <person name="Arachchi H.M."/>
            <person name="Berlin A."/>
            <person name="Brown A."/>
            <person name="Chapman S.B."/>
            <person name="Chen Z."/>
            <person name="Dunbar C."/>
            <person name="Freedman E."/>
            <person name="Gearin G."/>
            <person name="Gellesch M."/>
            <person name="Goldberg J."/>
            <person name="Griggs A."/>
            <person name="Gujja S."/>
            <person name="Heiman D."/>
            <person name="Howarth C."/>
            <person name="Larson L."/>
            <person name="Lui A."/>
            <person name="MacDonald P.J.P."/>
            <person name="Montmayeur A."/>
            <person name="Murphy C."/>
            <person name="Neiman D."/>
            <person name="Pearson M."/>
            <person name="Priest M."/>
            <person name="Roberts A."/>
            <person name="Saif S."/>
            <person name="Shea T."/>
            <person name="Shenoy N."/>
            <person name="Sisk P."/>
            <person name="Stolte C."/>
            <person name="Sykes S."/>
            <person name="Wortman J."/>
            <person name="Nusbaum C."/>
            <person name="Birren B."/>
        </authorList>
    </citation>
    <scope>NUCLEOTIDE SEQUENCE [LARGE SCALE GENOMIC DNA]</scope>
    <source>
        <strain evidence="2 5">ACC19a</strain>
    </source>
</reference>
<accession>G9X064</accession>
<evidence type="ECO:0000259" key="1">
    <source>
        <dbReference type="SMART" id="SM01245"/>
    </source>
</evidence>
<dbReference type="PANTHER" id="PTHR35800">
    <property type="entry name" value="PROTEIN JAG"/>
    <property type="match status" value="1"/>
</dbReference>
<reference evidence="3 4" key="2">
    <citation type="submission" date="2011-08" db="EMBL/GenBank/DDBJ databases">
        <title>The Genome Sequence of Eubacteriaceae bacterium CM5.</title>
        <authorList>
            <consortium name="The Broad Institute Genome Sequencing Platform"/>
            <person name="Earl A."/>
            <person name="Ward D."/>
            <person name="Feldgarden M."/>
            <person name="Gevers D."/>
            <person name="Sizova M."/>
            <person name="Hazen A."/>
            <person name="Epstein S."/>
            <person name="Young S.K."/>
            <person name="Zeng Q."/>
            <person name="Gargeya S."/>
            <person name="Fitzgerald M."/>
            <person name="Haas B."/>
            <person name="Abouelleil A."/>
            <person name="Alvarado L."/>
            <person name="Arachchi H.M."/>
            <person name="Berlin A."/>
            <person name="Brown A."/>
            <person name="Chapman S.B."/>
            <person name="Chen Z."/>
            <person name="Dunbar C."/>
            <person name="Freedman E."/>
            <person name="Gearin G."/>
            <person name="Gellesch M."/>
            <person name="Goldberg J."/>
            <person name="Griggs A."/>
            <person name="Gujja S."/>
            <person name="Heiman D."/>
            <person name="Howarth C."/>
            <person name="Larson L."/>
            <person name="Lui A."/>
            <person name="MacDonald P.J.P."/>
            <person name="Montmayeur A."/>
            <person name="Murphy C."/>
            <person name="Neiman D."/>
            <person name="Pearson M."/>
            <person name="Priest M."/>
            <person name="Roberts A."/>
            <person name="Saif S."/>
            <person name="Shea T."/>
            <person name="Shenoy N."/>
            <person name="Sisk P."/>
            <person name="Stolte C."/>
            <person name="Sykes S."/>
            <person name="Wortman J."/>
            <person name="Nusbaum C."/>
            <person name="Birren B."/>
        </authorList>
    </citation>
    <scope>NUCLEOTIDE SEQUENCE [LARGE SCALE GENOMIC DNA]</scope>
    <source>
        <strain evidence="3 4">CM5</strain>
    </source>
</reference>
<feature type="domain" description="RNA-binding protein KhpB N-terminal" evidence="1">
    <location>
        <begin position="5"/>
        <end position="56"/>
    </location>
</feature>
<dbReference type="AlphaFoldDB" id="G9XDE8"/>
<dbReference type="Pfam" id="PF14804">
    <property type="entry name" value="Jag_N"/>
    <property type="match status" value="1"/>
</dbReference>
<evidence type="ECO:0000313" key="3">
    <source>
        <dbReference type="EMBL" id="EHL19005.1"/>
    </source>
</evidence>
<protein>
    <recommendedName>
        <fullName evidence="1">RNA-binding protein KhpB N-terminal domain-containing protein</fullName>
    </recommendedName>
</protein>
<sequence>MEYIQISGKTRQEAIERAIEQLGVDESKMDIQVVDEGSKGFLGIGAKDYIIKVKKY</sequence>
<dbReference type="RefSeq" id="WP_009526044.1">
    <property type="nucleotide sequence ID" value="NZ_JH414560.1"/>
</dbReference>
<dbReference type="Proteomes" id="UP000003379">
    <property type="component" value="Unassembled WGS sequence"/>
</dbReference>
<dbReference type="InterPro" id="IPR038247">
    <property type="entry name" value="Jag_N_dom_sf"/>
</dbReference>
<proteinExistence type="predicted"/>
<evidence type="ECO:0000313" key="4">
    <source>
        <dbReference type="Proteomes" id="UP000003379"/>
    </source>
</evidence>
<dbReference type="EMBL" id="AFZG01000032">
    <property type="protein sequence ID" value="EHL19005.1"/>
    <property type="molecule type" value="Genomic_DNA"/>
</dbReference>
<dbReference type="HOGENOM" id="CLU_3010241_0_0_9"/>
<comment type="caution">
    <text evidence="3">The sequence shown here is derived from an EMBL/GenBank/DDBJ whole genome shotgun (WGS) entry which is preliminary data.</text>
</comment>